<dbReference type="SUPFAM" id="SSF55620">
    <property type="entry name" value="Tetrahydrobiopterin biosynthesis enzymes-like"/>
    <property type="match status" value="1"/>
</dbReference>
<dbReference type="PANTHER" id="PTHR12589">
    <property type="entry name" value="PYRUVOYL TETRAHYDROBIOPTERIN SYNTHASE"/>
    <property type="match status" value="1"/>
</dbReference>
<dbReference type="GO" id="GO:0008616">
    <property type="term" value="P:tRNA queuosine(34) biosynthetic process"/>
    <property type="evidence" value="ECO:0007669"/>
    <property type="project" value="UniProtKB-KW"/>
</dbReference>
<keyword evidence="6 8" id="KW-0456">Lyase</keyword>
<keyword evidence="4 8" id="KW-0479">Metal-binding</keyword>
<evidence type="ECO:0000256" key="8">
    <source>
        <dbReference type="PIRNR" id="PIRNR006113"/>
    </source>
</evidence>
<accession>A0A2P8GAQ8</accession>
<dbReference type="Proteomes" id="UP000242682">
    <property type="component" value="Unassembled WGS sequence"/>
</dbReference>
<evidence type="ECO:0000313" key="12">
    <source>
        <dbReference type="Proteomes" id="UP000242682"/>
    </source>
</evidence>
<dbReference type="PIRSF" id="PIRSF006113">
    <property type="entry name" value="PTP_synth"/>
    <property type="match status" value="1"/>
</dbReference>
<dbReference type="AlphaFoldDB" id="A0A2P8GAQ8"/>
<dbReference type="GO" id="GO:0046872">
    <property type="term" value="F:metal ion binding"/>
    <property type="evidence" value="ECO:0007669"/>
    <property type="project" value="UniProtKB-KW"/>
</dbReference>
<keyword evidence="12" id="KW-1185">Reference proteome</keyword>
<feature type="active site" description="Charge relay system" evidence="9">
    <location>
        <position position="78"/>
    </location>
</feature>
<gene>
    <name evidence="11" type="ORF">B0H99_1127</name>
</gene>
<dbReference type="OrthoDB" id="9804698at2"/>
<dbReference type="InterPro" id="IPR038418">
    <property type="entry name" value="6-PTP_synth/QueD_sf"/>
</dbReference>
<feature type="binding site" evidence="10">
    <location>
        <position position="43"/>
    </location>
    <ligand>
        <name>Zn(2+)</name>
        <dbReference type="ChEBI" id="CHEBI:29105"/>
    </ligand>
</feature>
<evidence type="ECO:0000256" key="2">
    <source>
        <dbReference type="ARBA" id="ARBA00008900"/>
    </source>
</evidence>
<dbReference type="GO" id="GO:0070497">
    <property type="term" value="F:6-carboxytetrahydropterin synthase activity"/>
    <property type="evidence" value="ECO:0007669"/>
    <property type="project" value="UniProtKB-EC"/>
</dbReference>
<dbReference type="EC" id="4.-.-.-" evidence="8"/>
<evidence type="ECO:0000256" key="10">
    <source>
        <dbReference type="PIRSR" id="PIRSR006113-2"/>
    </source>
</evidence>
<comment type="caution">
    <text evidence="11">The sequence shown here is derived from an EMBL/GenBank/DDBJ whole genome shotgun (WGS) entry which is preliminary data.</text>
</comment>
<evidence type="ECO:0000256" key="5">
    <source>
        <dbReference type="ARBA" id="ARBA00022833"/>
    </source>
</evidence>
<evidence type="ECO:0000256" key="9">
    <source>
        <dbReference type="PIRSR" id="PIRSR006113-1"/>
    </source>
</evidence>
<dbReference type="UniPathway" id="UPA00391"/>
<comment type="catalytic activity">
    <reaction evidence="7 8">
        <text>7,8-dihydroneopterin 3'-triphosphate + H2O = 6-carboxy-5,6,7,8-tetrahydropterin + triphosphate + acetaldehyde + 2 H(+)</text>
        <dbReference type="Rhea" id="RHEA:27966"/>
        <dbReference type="ChEBI" id="CHEBI:15343"/>
        <dbReference type="ChEBI" id="CHEBI:15377"/>
        <dbReference type="ChEBI" id="CHEBI:15378"/>
        <dbReference type="ChEBI" id="CHEBI:18036"/>
        <dbReference type="ChEBI" id="CHEBI:58462"/>
        <dbReference type="ChEBI" id="CHEBI:61032"/>
        <dbReference type="EC" id="4.1.2.50"/>
    </reaction>
</comment>
<evidence type="ECO:0000313" key="11">
    <source>
        <dbReference type="EMBL" id="PSL31060.1"/>
    </source>
</evidence>
<evidence type="ECO:0000256" key="7">
    <source>
        <dbReference type="ARBA" id="ARBA00048807"/>
    </source>
</evidence>
<evidence type="ECO:0000256" key="4">
    <source>
        <dbReference type="ARBA" id="ARBA00022723"/>
    </source>
</evidence>
<dbReference type="InterPro" id="IPR007115">
    <property type="entry name" value="6-PTP_synth/QueD"/>
</dbReference>
<feature type="active site" description="Charge relay system" evidence="9">
    <location>
        <position position="125"/>
    </location>
</feature>
<dbReference type="PANTHER" id="PTHR12589:SF7">
    <property type="entry name" value="6-PYRUVOYL TETRAHYDROBIOPTERIN SYNTHASE"/>
    <property type="match status" value="1"/>
</dbReference>
<feature type="active site" description="Proton acceptor" evidence="9">
    <location>
        <position position="37"/>
    </location>
</feature>
<dbReference type="RefSeq" id="WP_106534298.1">
    <property type="nucleotide sequence ID" value="NZ_PYAT01000012.1"/>
</dbReference>
<dbReference type="EMBL" id="PYAT01000012">
    <property type="protein sequence ID" value="PSL31060.1"/>
    <property type="molecule type" value="Genomic_DNA"/>
</dbReference>
<protein>
    <recommendedName>
        <fullName evidence="3 8">6-carboxy-5,6,7,8-tetrahydropterin synthase</fullName>
        <ecNumber evidence="8">4.-.-.-</ecNumber>
    </recommendedName>
</protein>
<dbReference type="NCBIfam" id="TIGR03367">
    <property type="entry name" value="queuosine_QueD"/>
    <property type="match status" value="1"/>
</dbReference>
<dbReference type="Pfam" id="PF01242">
    <property type="entry name" value="PTPS"/>
    <property type="match status" value="1"/>
</dbReference>
<proteinExistence type="inferred from homology"/>
<comment type="pathway">
    <text evidence="1 8">Purine metabolism; 7-cyano-7-deazaguanine biosynthesis.</text>
</comment>
<evidence type="ECO:0000256" key="1">
    <source>
        <dbReference type="ARBA" id="ARBA00005061"/>
    </source>
</evidence>
<feature type="binding site" evidence="10">
    <location>
        <position position="27"/>
    </location>
    <ligand>
        <name>Zn(2+)</name>
        <dbReference type="ChEBI" id="CHEBI:29105"/>
    </ligand>
</feature>
<keyword evidence="5 8" id="KW-0862">Zinc</keyword>
<reference evidence="11 12" key="1">
    <citation type="submission" date="2018-03" db="EMBL/GenBank/DDBJ databases">
        <title>Genomic Encyclopedia of Type Strains, Phase III (KMG-III): the genomes of soil and plant-associated and newly described type strains.</title>
        <authorList>
            <person name="Whitman W."/>
        </authorList>
    </citation>
    <scope>NUCLEOTIDE SEQUENCE [LARGE SCALE GENOMIC DNA]</scope>
    <source>
        <strain evidence="11 12">CGMCC 1.12259</strain>
    </source>
</reference>
<evidence type="ECO:0000256" key="3">
    <source>
        <dbReference type="ARBA" id="ARBA00018141"/>
    </source>
</evidence>
<organism evidence="11 12">
    <name type="scientific">Planomicrobium soli</name>
    <dbReference type="NCBI Taxonomy" id="1176648"/>
    <lineage>
        <taxon>Bacteria</taxon>
        <taxon>Bacillati</taxon>
        <taxon>Bacillota</taxon>
        <taxon>Bacilli</taxon>
        <taxon>Bacillales</taxon>
        <taxon>Caryophanaceae</taxon>
        <taxon>Planomicrobium</taxon>
    </lineage>
</organism>
<keyword evidence="8" id="KW-0671">Queuosine biosynthesis</keyword>
<evidence type="ECO:0000256" key="6">
    <source>
        <dbReference type="ARBA" id="ARBA00023239"/>
    </source>
</evidence>
<comment type="cofactor">
    <cofactor evidence="8 10">
        <name>Zn(2+)</name>
        <dbReference type="ChEBI" id="CHEBI:29105"/>
    </cofactor>
    <text evidence="8 10">Binds 1 zinc ion per subunit.</text>
</comment>
<feature type="binding site" evidence="10">
    <location>
        <position position="41"/>
    </location>
    <ligand>
        <name>Zn(2+)</name>
        <dbReference type="ChEBI" id="CHEBI:29105"/>
    </ligand>
</feature>
<sequence>MMQQFYPSPLHSYRFELNKDMNFSAAHFIPSEEAGKCQAVHGHTYFVNVTIGGNELDSIGFLIDFKIIKDVVHKKYDHSVLNDHPEFKDKFPTTELLAEQIWNSIQEVLDTRSNRPQCLQVIVRETPTSYVVYRPRQEELA</sequence>
<name>A0A2P8GAQ8_9BACL</name>
<dbReference type="Gene3D" id="3.30.479.10">
    <property type="entry name" value="6-pyruvoyl tetrahydropterin synthase/QueD"/>
    <property type="match status" value="1"/>
</dbReference>
<comment type="similarity">
    <text evidence="2 8">Belongs to the PTPS family. QueD subfamily.</text>
</comment>